<reference evidence="2 3" key="1">
    <citation type="submission" date="2018-05" db="EMBL/GenBank/DDBJ databases">
        <title>Genomic Encyclopedia of Archaeal and Bacterial Type Strains, Phase II (KMG-II): from individual species to whole genera.</title>
        <authorList>
            <person name="Goeker M."/>
        </authorList>
    </citation>
    <scope>NUCLEOTIDE SEQUENCE [LARGE SCALE GENOMIC DNA]</scope>
    <source>
        <strain evidence="2 3">DSM 19975</strain>
    </source>
</reference>
<evidence type="ECO:0000313" key="3">
    <source>
        <dbReference type="Proteomes" id="UP000245678"/>
    </source>
</evidence>
<sequence>MREFEGRILLIATMHAKEKVMAPLLEKALGARCLVADGLDTDSLGTFSGEKEREDDALTTARKKCLQGMMMYDCDLAVASEGSFGPHPLNPFCYADEEIVLLLDKRNNLEISAVSVSVDTNFNGGFVDSLPQLLDFAERAKFPSHGLILRKSKDDLQTITKGIRDPAQLANEFERLQKMYGKVFVQTDMRAMYNPLRMAVIGQATEKLVEKIKSRCTVCNTPGFGVTSARAGLPCRLCGLPTRSSLAYLYQCSNCGFEHEQLYPNQLQFEDPAYCDYCNP</sequence>
<feature type="domain" description="DUF6671" evidence="1">
    <location>
        <begin position="64"/>
        <end position="280"/>
    </location>
</feature>
<dbReference type="EMBL" id="QGHA01000001">
    <property type="protein sequence ID" value="PWK80170.1"/>
    <property type="molecule type" value="Genomic_DNA"/>
</dbReference>
<organism evidence="2 3">
    <name type="scientific">Mucilaginibacter oryzae</name>
    <dbReference type="NCBI Taxonomy" id="468058"/>
    <lineage>
        <taxon>Bacteria</taxon>
        <taxon>Pseudomonadati</taxon>
        <taxon>Bacteroidota</taxon>
        <taxon>Sphingobacteriia</taxon>
        <taxon>Sphingobacteriales</taxon>
        <taxon>Sphingobacteriaceae</taxon>
        <taxon>Mucilaginibacter</taxon>
    </lineage>
</organism>
<dbReference type="RefSeq" id="WP_109606294.1">
    <property type="nucleotide sequence ID" value="NZ_QGHA01000001.1"/>
</dbReference>
<evidence type="ECO:0000259" key="1">
    <source>
        <dbReference type="Pfam" id="PF20376"/>
    </source>
</evidence>
<proteinExistence type="predicted"/>
<dbReference type="Proteomes" id="UP000245678">
    <property type="component" value="Unassembled WGS sequence"/>
</dbReference>
<comment type="caution">
    <text evidence="2">The sequence shown here is derived from an EMBL/GenBank/DDBJ whole genome shotgun (WGS) entry which is preliminary data.</text>
</comment>
<dbReference type="AlphaFoldDB" id="A0A316HJF5"/>
<dbReference type="InterPro" id="IPR046612">
    <property type="entry name" value="DUF6671"/>
</dbReference>
<gene>
    <name evidence="2" type="ORF">LX99_00634</name>
</gene>
<protein>
    <recommendedName>
        <fullName evidence="1">DUF6671 domain-containing protein</fullName>
    </recommendedName>
</protein>
<dbReference type="Pfam" id="PF20376">
    <property type="entry name" value="DUF6671"/>
    <property type="match status" value="1"/>
</dbReference>
<evidence type="ECO:0000313" key="2">
    <source>
        <dbReference type="EMBL" id="PWK80170.1"/>
    </source>
</evidence>
<accession>A0A316HJF5</accession>
<keyword evidence="3" id="KW-1185">Reference proteome</keyword>
<name>A0A316HJF5_9SPHI</name>